<reference evidence="2 3" key="1">
    <citation type="submission" date="2020-12" db="EMBL/GenBank/DDBJ databases">
        <title>Pseudomonas schmalbachii sp. nov. isolated from millipede gut.</title>
        <authorList>
            <person name="Shelomi M."/>
        </authorList>
    </citation>
    <scope>NUCLEOTIDE SEQUENCE [LARGE SCALE GENOMIC DNA]</scope>
    <source>
        <strain evidence="2 3">Milli4</strain>
    </source>
</reference>
<feature type="chain" id="PRO_5045205595" description="Lipoprotein" evidence="1">
    <location>
        <begin position="26"/>
        <end position="296"/>
    </location>
</feature>
<comment type="caution">
    <text evidence="2">The sequence shown here is derived from an EMBL/GenBank/DDBJ whole genome shotgun (WGS) entry which is preliminary data.</text>
</comment>
<evidence type="ECO:0000313" key="2">
    <source>
        <dbReference type="EMBL" id="MBO3275488.1"/>
    </source>
</evidence>
<organism evidence="2 3">
    <name type="scientific">Pseudomonas schmalbachii</name>
    <dbReference type="NCBI Taxonomy" id="2816993"/>
    <lineage>
        <taxon>Bacteria</taxon>
        <taxon>Pseudomonadati</taxon>
        <taxon>Pseudomonadota</taxon>
        <taxon>Gammaproteobacteria</taxon>
        <taxon>Pseudomonadales</taxon>
        <taxon>Pseudomonadaceae</taxon>
        <taxon>Pseudomonas</taxon>
    </lineage>
</organism>
<dbReference type="PROSITE" id="PS51257">
    <property type="entry name" value="PROKAR_LIPOPROTEIN"/>
    <property type="match status" value="1"/>
</dbReference>
<dbReference type="Proteomes" id="UP000669060">
    <property type="component" value="Unassembled WGS sequence"/>
</dbReference>
<evidence type="ECO:0000313" key="3">
    <source>
        <dbReference type="Proteomes" id="UP000669060"/>
    </source>
</evidence>
<keyword evidence="3" id="KW-1185">Reference proteome</keyword>
<gene>
    <name evidence="2" type="ORF">JFY56_09650</name>
</gene>
<dbReference type="EMBL" id="JAELYA010000003">
    <property type="protein sequence ID" value="MBO3275488.1"/>
    <property type="molecule type" value="Genomic_DNA"/>
</dbReference>
<protein>
    <recommendedName>
        <fullName evidence="4">Lipoprotein</fullName>
    </recommendedName>
</protein>
<sequence length="296" mass="32058">MNTKSLFVSVLLGMTVLAGCNQGHAPASDAATVQRNWLSIPALPIIEDAVFSLSPKFKGQRNPQVMTQVCGLARGELTQEQVNTFLDRQNVDAAKLPRQGHPLSLLVSGDKSAQTTACAAYLATAVLSTVDIGEFAQTVEAPATDKADKKAADKPALQLDSARLNASLPIKLAEARANADVFALIAAELQRRPGLTAREYREEARQLFSKLAPAYLERVKLQLPKDASYKLERMSAEHFTFSNSHGAVFDFGGEGLTLRQNNVVWYGQGKLLGMDYPLQVAYFPDTVNELLAPAGK</sequence>
<evidence type="ECO:0008006" key="4">
    <source>
        <dbReference type="Google" id="ProtNLM"/>
    </source>
</evidence>
<accession>A0ABS3TQR5</accession>
<proteinExistence type="predicted"/>
<feature type="signal peptide" evidence="1">
    <location>
        <begin position="1"/>
        <end position="25"/>
    </location>
</feature>
<name>A0ABS3TQR5_9PSED</name>
<evidence type="ECO:0000256" key="1">
    <source>
        <dbReference type="SAM" id="SignalP"/>
    </source>
</evidence>
<dbReference type="RefSeq" id="WP_208313440.1">
    <property type="nucleotide sequence ID" value="NZ_JAELYA010000003.1"/>
</dbReference>
<keyword evidence="1" id="KW-0732">Signal</keyword>